<organism evidence="7 8">
    <name type="scientific">Trichogramma kaykai</name>
    <dbReference type="NCBI Taxonomy" id="54128"/>
    <lineage>
        <taxon>Eukaryota</taxon>
        <taxon>Metazoa</taxon>
        <taxon>Ecdysozoa</taxon>
        <taxon>Arthropoda</taxon>
        <taxon>Hexapoda</taxon>
        <taxon>Insecta</taxon>
        <taxon>Pterygota</taxon>
        <taxon>Neoptera</taxon>
        <taxon>Endopterygota</taxon>
        <taxon>Hymenoptera</taxon>
        <taxon>Apocrita</taxon>
        <taxon>Proctotrupomorpha</taxon>
        <taxon>Chalcidoidea</taxon>
        <taxon>Trichogrammatidae</taxon>
        <taxon>Trichogramma</taxon>
    </lineage>
</organism>
<feature type="region of interest" description="Disordered" evidence="6">
    <location>
        <begin position="213"/>
        <end position="281"/>
    </location>
</feature>
<sequence>MENTNKPENPEHVEMDVGQLLISDFNKVNLKPKSNWEKVLTSTTRDNVQLLVNQIWTLPAKCIEEVIVTDLPKPTYVLPRSRKVPNPKALTKWEQFAKEKGIQKKKKGKSKLQWDDILKKWIPTHGYKKVEAEKTNEWCIEYKEGDDTDPREALKKAKTEKVAKNELQRLRNLAKSKNIKVPKVGVLNTVSAKDPKLLEYGAKVAEVSTASLGKFSEKPPRKTDGKVTKAKNKLKKKKKNTTGRNPGRAGKAPETASSKKPKAGKGNRDFRKKVGGRKRRN</sequence>
<evidence type="ECO:0000256" key="4">
    <source>
        <dbReference type="ARBA" id="ARBA00023242"/>
    </source>
</evidence>
<keyword evidence="3 5" id="KW-0690">Ribosome biogenesis</keyword>
<comment type="subcellular location">
    <subcellularLocation>
        <location evidence="1 5">Nucleus</location>
    </subcellularLocation>
</comment>
<evidence type="ECO:0000313" key="7">
    <source>
        <dbReference type="EMBL" id="KAL3403300.1"/>
    </source>
</evidence>
<evidence type="ECO:0000256" key="5">
    <source>
        <dbReference type="RuleBase" id="RU364132"/>
    </source>
</evidence>
<comment type="similarity">
    <text evidence="2 5">Belongs to the RRS1 family.</text>
</comment>
<protein>
    <recommendedName>
        <fullName evidence="5">Ribosome biogenesis regulatory protein</fullName>
    </recommendedName>
</protein>
<dbReference type="GO" id="GO:0005634">
    <property type="term" value="C:nucleus"/>
    <property type="evidence" value="ECO:0007669"/>
    <property type="project" value="UniProtKB-SubCell"/>
</dbReference>
<feature type="compositionally biased region" description="Basic residues" evidence="6">
    <location>
        <begin position="228"/>
        <end position="241"/>
    </location>
</feature>
<name>A0ABD2XDR8_9HYME</name>
<evidence type="ECO:0000256" key="1">
    <source>
        <dbReference type="ARBA" id="ARBA00004123"/>
    </source>
</evidence>
<proteinExistence type="inferred from homology"/>
<dbReference type="AlphaFoldDB" id="A0ABD2XDR8"/>
<keyword evidence="4 5" id="KW-0539">Nucleus</keyword>
<dbReference type="Proteomes" id="UP001627154">
    <property type="component" value="Unassembled WGS sequence"/>
</dbReference>
<dbReference type="InterPro" id="IPR007023">
    <property type="entry name" value="Ribosom_reg"/>
</dbReference>
<evidence type="ECO:0000256" key="2">
    <source>
        <dbReference type="ARBA" id="ARBA00010077"/>
    </source>
</evidence>
<comment type="function">
    <text evidence="5">Involved in ribosomal large subunit assembly.</text>
</comment>
<reference evidence="7 8" key="1">
    <citation type="journal article" date="2024" name="bioRxiv">
        <title>A reference genome for Trichogramma kaykai: A tiny desert-dwelling parasitoid wasp with competing sex-ratio distorters.</title>
        <authorList>
            <person name="Culotta J."/>
            <person name="Lindsey A.R."/>
        </authorList>
    </citation>
    <scope>NUCLEOTIDE SEQUENCE [LARGE SCALE GENOMIC DNA]</scope>
    <source>
        <strain evidence="7 8">KSX58</strain>
    </source>
</reference>
<evidence type="ECO:0000256" key="6">
    <source>
        <dbReference type="SAM" id="MobiDB-lite"/>
    </source>
</evidence>
<keyword evidence="8" id="KW-1185">Reference proteome</keyword>
<dbReference type="Pfam" id="PF04939">
    <property type="entry name" value="RRS1"/>
    <property type="match status" value="1"/>
</dbReference>
<evidence type="ECO:0000313" key="8">
    <source>
        <dbReference type="Proteomes" id="UP001627154"/>
    </source>
</evidence>
<dbReference type="GO" id="GO:0042254">
    <property type="term" value="P:ribosome biogenesis"/>
    <property type="evidence" value="ECO:0007669"/>
    <property type="project" value="UniProtKB-KW"/>
</dbReference>
<dbReference type="EMBL" id="JBJJXI010000031">
    <property type="protein sequence ID" value="KAL3403300.1"/>
    <property type="molecule type" value="Genomic_DNA"/>
</dbReference>
<accession>A0ABD2XDR8</accession>
<feature type="compositionally biased region" description="Basic residues" evidence="6">
    <location>
        <begin position="259"/>
        <end position="281"/>
    </location>
</feature>
<gene>
    <name evidence="7" type="ORF">TKK_003897</name>
</gene>
<feature type="compositionally biased region" description="Basic and acidic residues" evidence="6">
    <location>
        <begin position="215"/>
        <end position="227"/>
    </location>
</feature>
<evidence type="ECO:0000256" key="3">
    <source>
        <dbReference type="ARBA" id="ARBA00022517"/>
    </source>
</evidence>
<comment type="caution">
    <text evidence="7">The sequence shown here is derived from an EMBL/GenBank/DDBJ whole genome shotgun (WGS) entry which is preliminary data.</text>
</comment>